<dbReference type="SUPFAM" id="SSF46785">
    <property type="entry name" value="Winged helix' DNA-binding domain"/>
    <property type="match status" value="1"/>
</dbReference>
<dbReference type="Pfam" id="PF01614">
    <property type="entry name" value="IclR_C"/>
    <property type="match status" value="1"/>
</dbReference>
<keyword evidence="2" id="KW-0238">DNA-binding</keyword>
<proteinExistence type="predicted"/>
<keyword evidence="3" id="KW-0804">Transcription</keyword>
<feature type="domain" description="HTH iclR-type" evidence="4">
    <location>
        <begin position="4"/>
        <end position="65"/>
    </location>
</feature>
<evidence type="ECO:0000313" key="7">
    <source>
        <dbReference type="Proteomes" id="UP001251870"/>
    </source>
</evidence>
<keyword evidence="7" id="KW-1185">Reference proteome</keyword>
<protein>
    <submittedName>
        <fullName evidence="6">IclR family transcriptional regulator</fullName>
    </submittedName>
</protein>
<feature type="domain" description="IclR-ED" evidence="5">
    <location>
        <begin position="66"/>
        <end position="255"/>
    </location>
</feature>
<name>A0ABU2DU84_9MICC</name>
<evidence type="ECO:0000259" key="5">
    <source>
        <dbReference type="PROSITE" id="PS51078"/>
    </source>
</evidence>
<sequence length="255" mass="27962">MSSIAVVRRTFGVLEVVAASGTATAREIAERLEIPLPSVYRLLGDLVANNYVVHLRGNGVYELGPKCFDLGLAFRDQVTAPTAIRRAVDELHQRIEAAAYFAVYRGSDIILIHLSDCERHPRLQPLRFGFHEAAHATAFGKILLAGMEPEHRSSYLTARGMPRLTAHTTTDPAVLDEHLCEVSLRGIAWEHEEFLAHQTCAAVPVYDSRGLGVGAVAISMPAEQAAGRRRSIESTLRDYAGRCSRYLRSGGMPLS</sequence>
<accession>A0ABU2DU84</accession>
<keyword evidence="1" id="KW-0805">Transcription regulation</keyword>
<dbReference type="InterPro" id="IPR029016">
    <property type="entry name" value="GAF-like_dom_sf"/>
</dbReference>
<dbReference type="InterPro" id="IPR014757">
    <property type="entry name" value="Tscrpt_reg_IclR_C"/>
</dbReference>
<evidence type="ECO:0000256" key="1">
    <source>
        <dbReference type="ARBA" id="ARBA00023015"/>
    </source>
</evidence>
<gene>
    <name evidence="6" type="ORF">RIL96_10315</name>
</gene>
<dbReference type="Gene3D" id="3.30.450.40">
    <property type="match status" value="1"/>
</dbReference>
<dbReference type="SMART" id="SM00346">
    <property type="entry name" value="HTH_ICLR"/>
    <property type="match status" value="1"/>
</dbReference>
<comment type="caution">
    <text evidence="6">The sequence shown here is derived from an EMBL/GenBank/DDBJ whole genome shotgun (WGS) entry which is preliminary data.</text>
</comment>
<dbReference type="InterPro" id="IPR036388">
    <property type="entry name" value="WH-like_DNA-bd_sf"/>
</dbReference>
<evidence type="ECO:0000259" key="4">
    <source>
        <dbReference type="PROSITE" id="PS51077"/>
    </source>
</evidence>
<dbReference type="PANTHER" id="PTHR30136:SF24">
    <property type="entry name" value="HTH-TYPE TRANSCRIPTIONAL REPRESSOR ALLR"/>
    <property type="match status" value="1"/>
</dbReference>
<dbReference type="PANTHER" id="PTHR30136">
    <property type="entry name" value="HELIX-TURN-HELIX TRANSCRIPTIONAL REGULATOR, ICLR FAMILY"/>
    <property type="match status" value="1"/>
</dbReference>
<evidence type="ECO:0000256" key="3">
    <source>
        <dbReference type="ARBA" id="ARBA00023163"/>
    </source>
</evidence>
<dbReference type="InterPro" id="IPR036390">
    <property type="entry name" value="WH_DNA-bd_sf"/>
</dbReference>
<dbReference type="InterPro" id="IPR005471">
    <property type="entry name" value="Tscrpt_reg_IclR_N"/>
</dbReference>
<evidence type="ECO:0000313" key="6">
    <source>
        <dbReference type="EMBL" id="MDR8019956.1"/>
    </source>
</evidence>
<dbReference type="PROSITE" id="PS51077">
    <property type="entry name" value="HTH_ICLR"/>
    <property type="match status" value="1"/>
</dbReference>
<dbReference type="Gene3D" id="1.10.10.10">
    <property type="entry name" value="Winged helix-like DNA-binding domain superfamily/Winged helix DNA-binding domain"/>
    <property type="match status" value="1"/>
</dbReference>
<dbReference type="EMBL" id="JAVKGR010000013">
    <property type="protein sequence ID" value="MDR8019956.1"/>
    <property type="molecule type" value="Genomic_DNA"/>
</dbReference>
<organism evidence="6 7">
    <name type="scientific">Nesterenkonia aerolata</name>
    <dbReference type="NCBI Taxonomy" id="3074079"/>
    <lineage>
        <taxon>Bacteria</taxon>
        <taxon>Bacillati</taxon>
        <taxon>Actinomycetota</taxon>
        <taxon>Actinomycetes</taxon>
        <taxon>Micrococcales</taxon>
        <taxon>Micrococcaceae</taxon>
        <taxon>Nesterenkonia</taxon>
    </lineage>
</organism>
<dbReference type="Pfam" id="PF09339">
    <property type="entry name" value="HTH_IclR"/>
    <property type="match status" value="1"/>
</dbReference>
<reference evidence="6 7" key="1">
    <citation type="submission" date="2023-09" db="EMBL/GenBank/DDBJ databases">
        <title>Description of three actinobacteria isolated from air of manufacturing shop in a pharmaceutical factory.</title>
        <authorList>
            <person name="Zhang D.-F."/>
        </authorList>
    </citation>
    <scope>NUCLEOTIDE SEQUENCE [LARGE SCALE GENOMIC DNA]</scope>
    <source>
        <strain evidence="6 7">LY-0111</strain>
    </source>
</reference>
<evidence type="ECO:0000256" key="2">
    <source>
        <dbReference type="ARBA" id="ARBA00023125"/>
    </source>
</evidence>
<dbReference type="Proteomes" id="UP001251870">
    <property type="component" value="Unassembled WGS sequence"/>
</dbReference>
<dbReference type="PROSITE" id="PS51078">
    <property type="entry name" value="ICLR_ED"/>
    <property type="match status" value="1"/>
</dbReference>
<dbReference type="SUPFAM" id="SSF55781">
    <property type="entry name" value="GAF domain-like"/>
    <property type="match status" value="1"/>
</dbReference>
<dbReference type="RefSeq" id="WP_310548943.1">
    <property type="nucleotide sequence ID" value="NZ_JAVKGR010000013.1"/>
</dbReference>
<dbReference type="InterPro" id="IPR050707">
    <property type="entry name" value="HTH_MetabolicPath_Reg"/>
</dbReference>